<feature type="transmembrane region" description="Helical" evidence="2">
    <location>
        <begin position="1643"/>
        <end position="1662"/>
    </location>
</feature>
<protein>
    <recommendedName>
        <fullName evidence="3">DUF7630 domain-containing protein</fullName>
    </recommendedName>
</protein>
<evidence type="ECO:0000313" key="5">
    <source>
        <dbReference type="Proteomes" id="UP000054408"/>
    </source>
</evidence>
<dbReference type="Pfam" id="PF24633">
    <property type="entry name" value="DUF7630"/>
    <property type="match status" value="1"/>
</dbReference>
<keyword evidence="2" id="KW-1133">Transmembrane helix</keyword>
<dbReference type="Proteomes" id="UP000054408">
    <property type="component" value="Unassembled WGS sequence"/>
</dbReference>
<dbReference type="SUPFAM" id="SSF69318">
    <property type="entry name" value="Integrin alpha N-terminal domain"/>
    <property type="match status" value="2"/>
</dbReference>
<dbReference type="CDD" id="cd00185">
    <property type="entry name" value="TNFRSF"/>
    <property type="match status" value="1"/>
</dbReference>
<dbReference type="PANTHER" id="PTHR44103">
    <property type="entry name" value="PROPROTEIN CONVERTASE P"/>
    <property type="match status" value="1"/>
</dbReference>
<keyword evidence="5" id="KW-1185">Reference proteome</keyword>
<dbReference type="InterPro" id="IPR056047">
    <property type="entry name" value="CRMPA-like_DUF7630"/>
</dbReference>
<reference evidence="4 5" key="1">
    <citation type="submission" date="2010-05" db="EMBL/GenBank/DDBJ databases">
        <title>The Genome Sequence of Thecamonas trahens ATCC 50062.</title>
        <authorList>
            <consortium name="The Broad Institute Genome Sequencing Platform"/>
            <person name="Russ C."/>
            <person name="Cuomo C."/>
            <person name="Shea T."/>
            <person name="Young S.K."/>
            <person name="Zeng Q."/>
            <person name="Koehrsen M."/>
            <person name="Haas B."/>
            <person name="Borodovsky M."/>
            <person name="Guigo R."/>
            <person name="Alvarado L."/>
            <person name="Berlin A."/>
            <person name="Bochicchio J."/>
            <person name="Borenstein D."/>
            <person name="Chapman S."/>
            <person name="Chen Z."/>
            <person name="Freedman E."/>
            <person name="Gellesch M."/>
            <person name="Goldberg J."/>
            <person name="Griggs A."/>
            <person name="Gujja S."/>
            <person name="Heilman E."/>
            <person name="Heiman D."/>
            <person name="Hepburn T."/>
            <person name="Howarth C."/>
            <person name="Jen D."/>
            <person name="Larson L."/>
            <person name="Mehta T."/>
            <person name="Park D."/>
            <person name="Pearson M."/>
            <person name="Roberts A."/>
            <person name="Saif S."/>
            <person name="Shenoy N."/>
            <person name="Sisk P."/>
            <person name="Stolte C."/>
            <person name="Sykes S."/>
            <person name="Thomson T."/>
            <person name="Walk T."/>
            <person name="White J."/>
            <person name="Yandava C."/>
            <person name="Burger G."/>
            <person name="Gray M.W."/>
            <person name="Holland P.W.H."/>
            <person name="King N."/>
            <person name="Lang F.B.F."/>
            <person name="Roger A.J."/>
            <person name="Ruiz-Trillo I."/>
            <person name="Lander E."/>
            <person name="Nusbaum C."/>
        </authorList>
    </citation>
    <scope>NUCLEOTIDE SEQUENCE [LARGE SCALE GENOMIC DNA]</scope>
    <source>
        <strain evidence="4 5">ATCC 50062</strain>
    </source>
</reference>
<dbReference type="Pfam" id="PF13517">
    <property type="entry name" value="FG-GAP_3"/>
    <property type="match status" value="4"/>
</dbReference>
<evidence type="ECO:0000259" key="3">
    <source>
        <dbReference type="Pfam" id="PF24633"/>
    </source>
</evidence>
<feature type="transmembrane region" description="Helical" evidence="2">
    <location>
        <begin position="1381"/>
        <end position="1400"/>
    </location>
</feature>
<dbReference type="SUPFAM" id="SSF51126">
    <property type="entry name" value="Pectin lyase-like"/>
    <property type="match status" value="1"/>
</dbReference>
<sequence length="1763" mass="180195">MACVAVVGTVTPGDFTGAPELVLVSKTAGKHRSPVVADFDGEGLANDLAIFHITEATAVFNNGSGLFAPGVEISTALVMEDLGAGKINADAYDDIVVVFSSGEVRIYTNTGSGGFSLGLSLACSGKFVAVADVDGSGLDDLVLTGLGLDTLLWRNDGTGGFPANLKSVVAPPADVEGLVVADLTNDGVVDIITTRLSGGAWLIEGLGGGAMSTVNRKVLDISIDTASLVVGDANGDGALDLVTSRADTATVSLNSGATTFGAQLEIPVTSATIPGVVLGEINGDGLVDVVIGYGDGVIWYSNNVTEADDMQFAASPTIYDNLKTYIVLAADLNGDAAPDIIFADNDEAEVVWIANDGSGTFSSVPQVVASGASATTIYSIAPGDIDNNGDVDLVWTGATSGLYWARNLGRGQFDEPVAIASNVFGPIVVADINHDGLVDIVHGRLINNSPSFYLNLGGTFAPPVDLGLSSAFTRHARMGDVTGDGLDDLVVAGNSPLFVAIVPGAPGGLTTSGAVSVTATAPTGLALADFNLDGRLDIAVGSSGPNVVTALFAQGGTTFSPAPSAPVAFAPFALAAGRIDDDLAPDLVLAGGTSVAIVFNDGTGGFLANALTVASLPSAGFYSVALADLNGDLFMDVMFSSFANAPFRVWTRNAMLSDVGQRVTQVSGNFSTHELSSAMFSLCFSRRVEFAPGAQLRSCSKRFGISLPASSVVMLAGDAGQPAQFDCGPTGGSLLSTQGVLAANNVVFSRGTFGAGVTDGSFLQVSGSSGVLRLTNVTVQGASNANSGPSQAFSGIGAGVIVAEGAYLLARSCVFADNTARLAGGAVGLVGLGPRFEARDTVFLRNTAHGLGAVGGGGGAVAVMGPNSQLAVTGSSRLEQNVAPSGVGGALLVTSAAESADISLVDATIVGNSAGVAGGGLAVRGAEGSTSIVLSGSTAITSCTAGFGGGLASVAKGYSWPSTVESTAVIRGQSVPLVPSAGAFVLNDSASVTDCVAPFGSLGFVCDAVVSAADTSGLVTGSVMHCVPSGASDAPPAAWFVDRTGASGGEVVLRTPPVTLAPVDGTLPAAVVSGEALGSGLLEVRDAYGAVATEAGMVALVTTTEPESVLENLQTGAAFDAATGQASLSPLVIAVSVPSVPSVTGRLFRLDVSVRGVSGAELPETSVYVNVTLCPPGKGRVSPFGDELRCAFCSAGSFSDDTSGGTCEAIPLCPANTIRLARTNTTTGVDGAVVIVSTTPCVCKENFYTLTGRTDVACVACPEGGRCPGGVALPEAAKGFYPSKTNPITEFVRCRRSGGCAGAGVCNVGYEDYMCNECSSGYYTDPTDNCAKCPLVASVGVIGVFVAIMVIAIGAALTIAYRTAQTTTISGTGTMAAIRRINVPATVSMAVVAFQVVGIVSDSDFGWDSRAKSALSLFNAANVDLSLTASECSVGFYGLYVLSVTIPFLLLVLIVAGVIMLKYFGGRWTVFAPLEFVPLATIMDSVIFSVAPVTYIPMARAVVALFDCTRLPGSVDFVLDADPGVACFDSRWWTAFPLGLAALISFVVGVPVYSIACVIGRRHELFTPLTYARYGALYRLFRIPYYWVGVADLGKRLALVVAAVFFSGRQLVQSGLMVVVLLSYAFFVLRYKPYFYPLYNEVDFQLTLMLVVFLLLGVGSYAEREAQSGTGDLFFVGVMLALAALFGIVVYSIYRDVVHIRQSRSLKYSSTSDRAARLAAHLAKEVPDIDPEAAVALEAALEVLYMTQARHRPPAAENATTFR</sequence>
<dbReference type="GeneID" id="25564346"/>
<accession>A0A0L0D7L3</accession>
<keyword evidence="2" id="KW-0812">Transmembrane</keyword>
<evidence type="ECO:0000256" key="2">
    <source>
        <dbReference type="SAM" id="Phobius"/>
    </source>
</evidence>
<feature type="transmembrane region" description="Helical" evidence="2">
    <location>
        <begin position="1612"/>
        <end position="1631"/>
    </location>
</feature>
<dbReference type="RefSeq" id="XP_013758495.1">
    <property type="nucleotide sequence ID" value="XM_013903041.1"/>
</dbReference>
<proteinExistence type="predicted"/>
<feature type="domain" description="DUF7630" evidence="3">
    <location>
        <begin position="1291"/>
        <end position="1333"/>
    </location>
</feature>
<gene>
    <name evidence="4" type="ORF">AMSG_04825</name>
</gene>
<name>A0A0L0D7L3_THETB</name>
<organism evidence="4 5">
    <name type="scientific">Thecamonas trahens ATCC 50062</name>
    <dbReference type="NCBI Taxonomy" id="461836"/>
    <lineage>
        <taxon>Eukaryota</taxon>
        <taxon>Apusozoa</taxon>
        <taxon>Apusomonadida</taxon>
        <taxon>Apusomonadidae</taxon>
        <taxon>Thecamonas</taxon>
    </lineage>
</organism>
<feature type="transmembrane region" description="Helical" evidence="2">
    <location>
        <begin position="1538"/>
        <end position="1559"/>
    </location>
</feature>
<feature type="transmembrane region" description="Helical" evidence="2">
    <location>
        <begin position="1437"/>
        <end position="1464"/>
    </location>
</feature>
<dbReference type="InterPro" id="IPR011050">
    <property type="entry name" value="Pectin_lyase_fold/virulence"/>
</dbReference>
<dbReference type="InterPro" id="IPR013517">
    <property type="entry name" value="FG-GAP"/>
</dbReference>
<feature type="transmembrane region" description="Helical" evidence="2">
    <location>
        <begin position="1674"/>
        <end position="1694"/>
    </location>
</feature>
<feature type="transmembrane region" description="Helical" evidence="2">
    <location>
        <begin position="1583"/>
        <end position="1606"/>
    </location>
</feature>
<dbReference type="EMBL" id="GL349451">
    <property type="protein sequence ID" value="KNC48377.1"/>
    <property type="molecule type" value="Genomic_DNA"/>
</dbReference>
<keyword evidence="1" id="KW-0732">Signal</keyword>
<evidence type="ECO:0000313" key="4">
    <source>
        <dbReference type="EMBL" id="KNC48377.1"/>
    </source>
</evidence>
<dbReference type="InterPro" id="IPR028994">
    <property type="entry name" value="Integrin_alpha_N"/>
</dbReference>
<dbReference type="SUPFAM" id="SSF57184">
    <property type="entry name" value="Growth factor receptor domain"/>
    <property type="match status" value="1"/>
</dbReference>
<keyword evidence="2" id="KW-0472">Membrane</keyword>
<feature type="transmembrane region" description="Helical" evidence="2">
    <location>
        <begin position="1476"/>
        <end position="1496"/>
    </location>
</feature>
<dbReference type="PANTHER" id="PTHR44103:SF1">
    <property type="entry name" value="PROPROTEIN CONVERTASE P"/>
    <property type="match status" value="1"/>
</dbReference>
<evidence type="ECO:0000256" key="1">
    <source>
        <dbReference type="ARBA" id="ARBA00022729"/>
    </source>
</evidence>
<dbReference type="InterPro" id="IPR009030">
    <property type="entry name" value="Growth_fac_rcpt_cys_sf"/>
</dbReference>
<dbReference type="Gene3D" id="2.130.10.130">
    <property type="entry name" value="Integrin alpha, N-terminal"/>
    <property type="match status" value="2"/>
</dbReference>
<feature type="transmembrane region" description="Helical" evidence="2">
    <location>
        <begin position="1335"/>
        <end position="1360"/>
    </location>
</feature>